<reference evidence="1 2" key="1">
    <citation type="submission" date="2016-10" db="EMBL/GenBank/DDBJ databases">
        <authorList>
            <person name="de Groot N.N."/>
        </authorList>
    </citation>
    <scope>NUCLEOTIDE SEQUENCE [LARGE SCALE GENOMIC DNA]</scope>
    <source>
        <strain evidence="1 2">AA1</strain>
    </source>
</reference>
<gene>
    <name evidence="1" type="ORF">SAMN05216233_101348</name>
</gene>
<protein>
    <submittedName>
        <fullName evidence="1">Amphi-Trp domain-containing protein</fullName>
    </submittedName>
</protein>
<dbReference type="RefSeq" id="WP_092207643.1">
    <property type="nucleotide sequence ID" value="NZ_FMUX01000001.1"/>
</dbReference>
<accession>A0A1G5ANY3</accession>
<evidence type="ECO:0000313" key="2">
    <source>
        <dbReference type="Proteomes" id="UP000198870"/>
    </source>
</evidence>
<organism evidence="1 2">
    <name type="scientific">Desulfoluna spongiiphila</name>
    <dbReference type="NCBI Taxonomy" id="419481"/>
    <lineage>
        <taxon>Bacteria</taxon>
        <taxon>Pseudomonadati</taxon>
        <taxon>Thermodesulfobacteriota</taxon>
        <taxon>Desulfobacteria</taxon>
        <taxon>Desulfobacterales</taxon>
        <taxon>Desulfolunaceae</taxon>
        <taxon>Desulfoluna</taxon>
    </lineage>
</organism>
<keyword evidence="2" id="KW-1185">Reference proteome</keyword>
<dbReference type="NCBIfam" id="TIGR04354">
    <property type="entry name" value="amphi-Trp"/>
    <property type="match status" value="1"/>
</dbReference>
<name>A0A1G5ANY3_9BACT</name>
<dbReference type="Proteomes" id="UP000198870">
    <property type="component" value="Unassembled WGS sequence"/>
</dbReference>
<dbReference type="InterPro" id="IPR027598">
    <property type="entry name" value="Amphi-Trp_dom"/>
</dbReference>
<dbReference type="STRING" id="419481.SAMN05216233_101348"/>
<evidence type="ECO:0000313" key="1">
    <source>
        <dbReference type="EMBL" id="SCX79623.1"/>
    </source>
</evidence>
<dbReference type="OrthoDB" id="5422838at2"/>
<proteinExistence type="predicted"/>
<dbReference type="AlphaFoldDB" id="A0A1G5ANY3"/>
<sequence>MSDDTFVFDSLQDNDTITRFLASLTEGFRKGEIALSGDGVAVDLHPEGLLNFTVKAKKKAGRTKLSITISWRDNERREGQVDPPLTVR</sequence>
<dbReference type="EMBL" id="FMUX01000001">
    <property type="protein sequence ID" value="SCX79623.1"/>
    <property type="molecule type" value="Genomic_DNA"/>
</dbReference>